<gene>
    <name evidence="3" type="ORF">BTO32_00710</name>
</gene>
<evidence type="ECO:0000313" key="3">
    <source>
        <dbReference type="EMBL" id="ONF45034.1"/>
    </source>
</evidence>
<dbReference type="NCBIfam" id="TIGR03177">
    <property type="entry name" value="pilus_cpaB"/>
    <property type="match status" value="1"/>
</dbReference>
<accession>A0A1V2DW88</accession>
<dbReference type="STRING" id="135739.BTO32_00710"/>
<dbReference type="Pfam" id="PF16976">
    <property type="entry name" value="RcpC"/>
    <property type="match status" value="1"/>
</dbReference>
<dbReference type="AlphaFoldDB" id="A0A1V2DW88"/>
<evidence type="ECO:0000256" key="1">
    <source>
        <dbReference type="SAM" id="MobiDB-lite"/>
    </source>
</evidence>
<dbReference type="InterPro" id="IPR017592">
    <property type="entry name" value="Pilus_assmbl_Flp-typ_CpaB"/>
</dbReference>
<evidence type="ECO:0000259" key="2">
    <source>
        <dbReference type="SMART" id="SM00858"/>
    </source>
</evidence>
<feature type="region of interest" description="Disordered" evidence="1">
    <location>
        <begin position="228"/>
        <end position="279"/>
    </location>
</feature>
<sequence length="294" mass="31169">MRMRFMSTLPAVLLAVIAVVLAVTGLVRYNQEQARVAEPAAGRASPPDEPPAPRYTYLFATKDLAPGTELTPDLFTRIETPVQLPGALTEADVPFGQTLAAAVKAGRPLTEDAMVDATPLQQVVAEGMRAMAFELDPLTSVGGLLRPGDRVDIMATFRGDSRDIAVSSPLLEQVQVLAIRGAIEPDAAAEEDDRRRNATMVLAIPEAQVGRVALAAAEARLQFVASSPDAGTPEAVAGTPSGRPPVFLADIRPLSPDARARKKKEAAAPSAEEEKPGLKVQVFEGSDARTVYVR</sequence>
<comment type="caution">
    <text evidence="3">The sequence shown here is derived from an EMBL/GenBank/DDBJ whole genome shotgun (WGS) entry which is preliminary data.</text>
</comment>
<dbReference type="Proteomes" id="UP000189339">
    <property type="component" value="Unassembled WGS sequence"/>
</dbReference>
<feature type="domain" description="SAF" evidence="2">
    <location>
        <begin position="55"/>
        <end position="115"/>
    </location>
</feature>
<name>A0A1V2DW88_9GAMM</name>
<dbReference type="InterPro" id="IPR031571">
    <property type="entry name" value="RcpC_dom"/>
</dbReference>
<protein>
    <submittedName>
        <fullName evidence="3">Flp pilus assembly protein CpaB</fullName>
    </submittedName>
</protein>
<keyword evidence="4" id="KW-1185">Reference proteome</keyword>
<proteinExistence type="predicted"/>
<evidence type="ECO:0000313" key="4">
    <source>
        <dbReference type="Proteomes" id="UP000189339"/>
    </source>
</evidence>
<organism evidence="3 4">
    <name type="scientific">Marinobacter lutaoensis</name>
    <dbReference type="NCBI Taxonomy" id="135739"/>
    <lineage>
        <taxon>Bacteria</taxon>
        <taxon>Pseudomonadati</taxon>
        <taxon>Pseudomonadota</taxon>
        <taxon>Gammaproteobacteria</taxon>
        <taxon>Pseudomonadales</taxon>
        <taxon>Marinobacteraceae</taxon>
        <taxon>Marinobacter</taxon>
    </lineage>
</organism>
<dbReference type="InterPro" id="IPR013974">
    <property type="entry name" value="SAF"/>
</dbReference>
<dbReference type="SMART" id="SM00858">
    <property type="entry name" value="SAF"/>
    <property type="match status" value="1"/>
</dbReference>
<dbReference type="OrthoDB" id="2037472at2"/>
<dbReference type="EMBL" id="MSCW01000001">
    <property type="protein sequence ID" value="ONF45034.1"/>
    <property type="molecule type" value="Genomic_DNA"/>
</dbReference>
<reference evidence="3 4" key="1">
    <citation type="submission" date="2016-12" db="EMBL/GenBank/DDBJ databases">
        <title>Marinobacter lutaoensis whole genome sequencing.</title>
        <authorList>
            <person name="Verma A."/>
            <person name="Krishnamurthi S."/>
        </authorList>
    </citation>
    <scope>NUCLEOTIDE SEQUENCE [LARGE SCALE GENOMIC DNA]</scope>
    <source>
        <strain evidence="3 4">T5054</strain>
    </source>
</reference>
<dbReference type="CDD" id="cd11614">
    <property type="entry name" value="SAF_CpaB_FlgA_like"/>
    <property type="match status" value="1"/>
</dbReference>
<dbReference type="Pfam" id="PF08666">
    <property type="entry name" value="SAF"/>
    <property type="match status" value="1"/>
</dbReference>